<gene>
    <name evidence="2" type="ORF">ACFQ3T_32590</name>
</gene>
<organism evidence="2 3">
    <name type="scientific">Saccharothrix hoggarensis</name>
    <dbReference type="NCBI Taxonomy" id="913853"/>
    <lineage>
        <taxon>Bacteria</taxon>
        <taxon>Bacillati</taxon>
        <taxon>Actinomycetota</taxon>
        <taxon>Actinomycetes</taxon>
        <taxon>Pseudonocardiales</taxon>
        <taxon>Pseudonocardiaceae</taxon>
        <taxon>Saccharothrix</taxon>
    </lineage>
</organism>
<evidence type="ECO:0008006" key="4">
    <source>
        <dbReference type="Google" id="ProtNLM"/>
    </source>
</evidence>
<keyword evidence="1" id="KW-1133">Transmembrane helix</keyword>
<evidence type="ECO:0000313" key="3">
    <source>
        <dbReference type="Proteomes" id="UP001597168"/>
    </source>
</evidence>
<accession>A0ABW3R4K3</accession>
<feature type="transmembrane region" description="Helical" evidence="1">
    <location>
        <begin position="12"/>
        <end position="31"/>
    </location>
</feature>
<protein>
    <recommendedName>
        <fullName evidence="4">DUF1275 domain-containing protein</fullName>
    </recommendedName>
</protein>
<dbReference type="EMBL" id="JBHTLK010000294">
    <property type="protein sequence ID" value="MFD1151901.1"/>
    <property type="molecule type" value="Genomic_DNA"/>
</dbReference>
<reference evidence="3" key="1">
    <citation type="journal article" date="2019" name="Int. J. Syst. Evol. Microbiol.">
        <title>The Global Catalogue of Microorganisms (GCM) 10K type strain sequencing project: providing services to taxonomists for standard genome sequencing and annotation.</title>
        <authorList>
            <consortium name="The Broad Institute Genomics Platform"/>
            <consortium name="The Broad Institute Genome Sequencing Center for Infectious Disease"/>
            <person name="Wu L."/>
            <person name="Ma J."/>
        </authorList>
    </citation>
    <scope>NUCLEOTIDE SEQUENCE [LARGE SCALE GENOMIC DNA]</scope>
    <source>
        <strain evidence="3">CCUG 60214</strain>
    </source>
</reference>
<feature type="non-terminal residue" evidence="2">
    <location>
        <position position="1"/>
    </location>
</feature>
<comment type="caution">
    <text evidence="2">The sequence shown here is derived from an EMBL/GenBank/DDBJ whole genome shotgun (WGS) entry which is preliminary data.</text>
</comment>
<sequence length="66" mass="6648">GAVVAGHAWLDHGLHVVAAGIAGAVAVAAALGTPMAWTDLVIGSWLIIAAMWWRRPRTGGPVVPGA</sequence>
<keyword evidence="1" id="KW-0812">Transmembrane</keyword>
<evidence type="ECO:0000256" key="1">
    <source>
        <dbReference type="SAM" id="Phobius"/>
    </source>
</evidence>
<dbReference type="Proteomes" id="UP001597168">
    <property type="component" value="Unassembled WGS sequence"/>
</dbReference>
<keyword evidence="3" id="KW-1185">Reference proteome</keyword>
<name>A0ABW3R4K3_9PSEU</name>
<proteinExistence type="predicted"/>
<evidence type="ECO:0000313" key="2">
    <source>
        <dbReference type="EMBL" id="MFD1151901.1"/>
    </source>
</evidence>
<keyword evidence="1" id="KW-0472">Membrane</keyword>